<evidence type="ECO:0000313" key="9">
    <source>
        <dbReference type="EMBL" id="CAF4693030.1"/>
    </source>
</evidence>
<evidence type="ECO:0000313" key="8">
    <source>
        <dbReference type="EMBL" id="CAF4664339.1"/>
    </source>
</evidence>
<dbReference type="EMBL" id="CAJOBP010033971">
    <property type="protein sequence ID" value="CAF4693030.1"/>
    <property type="molecule type" value="Genomic_DNA"/>
</dbReference>
<evidence type="ECO:0000313" key="7">
    <source>
        <dbReference type="EMBL" id="CAF4360069.1"/>
    </source>
</evidence>
<dbReference type="OrthoDB" id="10443834at2759"/>
<evidence type="ECO:0000313" key="2">
    <source>
        <dbReference type="EMBL" id="CAF3484882.1"/>
    </source>
</evidence>
<dbReference type="Proteomes" id="UP000663838">
    <property type="component" value="Unassembled WGS sequence"/>
</dbReference>
<comment type="caution">
    <text evidence="7">The sequence shown here is derived from an EMBL/GenBank/DDBJ whole genome shotgun (WGS) entry which is preliminary data.</text>
</comment>
<dbReference type="EMBL" id="CAJOBO010000760">
    <property type="protein sequence ID" value="CAF4285208.1"/>
    <property type="molecule type" value="Genomic_DNA"/>
</dbReference>
<evidence type="ECO:0000313" key="10">
    <source>
        <dbReference type="Proteomes" id="UP000663862"/>
    </source>
</evidence>
<evidence type="ECO:0000313" key="11">
    <source>
        <dbReference type="Proteomes" id="UP000663873"/>
    </source>
</evidence>
<evidence type="ECO:0000313" key="3">
    <source>
        <dbReference type="EMBL" id="CAF3546961.1"/>
    </source>
</evidence>
<protein>
    <submittedName>
        <fullName evidence="7">Uncharacterized protein</fullName>
    </submittedName>
</protein>
<accession>A0A820LN18</accession>
<dbReference type="Proteomes" id="UP000663873">
    <property type="component" value="Unassembled WGS sequence"/>
</dbReference>
<name>A0A820LN18_9BILA</name>
<proteinExistence type="predicted"/>
<dbReference type="EMBL" id="CAJNYV010003251">
    <property type="protein sequence ID" value="CAF3546961.1"/>
    <property type="molecule type" value="Genomic_DNA"/>
</dbReference>
<dbReference type="Proteomes" id="UP000663825">
    <property type="component" value="Unassembled WGS sequence"/>
</dbReference>
<dbReference type="EMBL" id="CAJNYU010001944">
    <property type="protein sequence ID" value="CAF3484882.1"/>
    <property type="molecule type" value="Genomic_DNA"/>
</dbReference>
<dbReference type="AlphaFoldDB" id="A0A820LN18"/>
<dbReference type="EMBL" id="CAJOBS010000943">
    <property type="protein sequence ID" value="CAF4664339.1"/>
    <property type="molecule type" value="Genomic_DNA"/>
</dbReference>
<reference evidence="7" key="1">
    <citation type="submission" date="2021-02" db="EMBL/GenBank/DDBJ databases">
        <authorList>
            <person name="Nowell W R."/>
        </authorList>
    </citation>
    <scope>NUCLEOTIDE SEQUENCE</scope>
</reference>
<evidence type="ECO:0000313" key="6">
    <source>
        <dbReference type="EMBL" id="CAF4285208.1"/>
    </source>
</evidence>
<dbReference type="Proteomes" id="UP000663869">
    <property type="component" value="Unassembled WGS sequence"/>
</dbReference>
<evidence type="ECO:0000313" key="4">
    <source>
        <dbReference type="EMBL" id="CAF3615452.1"/>
    </source>
</evidence>
<dbReference type="EMBL" id="CAJNYT010003922">
    <property type="protein sequence ID" value="CAF3615452.1"/>
    <property type="molecule type" value="Genomic_DNA"/>
</dbReference>
<dbReference type="Proteomes" id="UP000663851">
    <property type="component" value="Unassembled WGS sequence"/>
</dbReference>
<dbReference type="EMBL" id="CAJNXB010001293">
    <property type="protein sequence ID" value="CAF3155571.1"/>
    <property type="molecule type" value="Genomic_DNA"/>
</dbReference>
<evidence type="ECO:0000313" key="1">
    <source>
        <dbReference type="EMBL" id="CAF3155571.1"/>
    </source>
</evidence>
<dbReference type="EMBL" id="CAJOBQ010000460">
    <property type="protein sequence ID" value="CAF4360069.1"/>
    <property type="molecule type" value="Genomic_DNA"/>
</dbReference>
<dbReference type="Proteomes" id="UP000663865">
    <property type="component" value="Unassembled WGS sequence"/>
</dbReference>
<evidence type="ECO:0000313" key="5">
    <source>
        <dbReference type="EMBL" id="CAF3619462.1"/>
    </source>
</evidence>
<dbReference type="Proteomes" id="UP000663833">
    <property type="component" value="Unassembled WGS sequence"/>
</dbReference>
<gene>
    <name evidence="2" type="ORF">FME351_LOCUS15752</name>
    <name evidence="4" type="ORF">GRG538_LOCUS23393</name>
    <name evidence="6" type="ORF">HFQ381_LOCUS12546</name>
    <name evidence="3" type="ORF">KIK155_LOCUS18238</name>
    <name evidence="5" type="ORF">LUA448_LOCUS31347</name>
    <name evidence="1" type="ORF">TIS948_LOCUS9957</name>
    <name evidence="8" type="ORF">TOA249_LOCUS14884</name>
    <name evidence="7" type="ORF">TSG867_LOCUS10152</name>
    <name evidence="9" type="ORF">UJA718_LOCUS35848</name>
</gene>
<organism evidence="7 10">
    <name type="scientific">Rotaria socialis</name>
    <dbReference type="NCBI Taxonomy" id="392032"/>
    <lineage>
        <taxon>Eukaryota</taxon>
        <taxon>Metazoa</taxon>
        <taxon>Spiralia</taxon>
        <taxon>Gnathifera</taxon>
        <taxon>Rotifera</taxon>
        <taxon>Eurotatoria</taxon>
        <taxon>Bdelloidea</taxon>
        <taxon>Philodinida</taxon>
        <taxon>Philodinidae</taxon>
        <taxon>Rotaria</taxon>
    </lineage>
</organism>
<dbReference type="EMBL" id="CAJNYD010004658">
    <property type="protein sequence ID" value="CAF3619462.1"/>
    <property type="molecule type" value="Genomic_DNA"/>
</dbReference>
<dbReference type="Proteomes" id="UP000663872">
    <property type="component" value="Unassembled WGS sequence"/>
</dbReference>
<keyword evidence="11" id="KW-1185">Reference proteome</keyword>
<dbReference type="Proteomes" id="UP000663862">
    <property type="component" value="Unassembled WGS sequence"/>
</dbReference>
<sequence>MSFYGDAYGYSAGENLLGRVPGGYPLPPGGIPQTQSSNIYGLNSARNWSSTSAPPYPYNYHYSFQIGPPIPIPSSSYHIYPPGYEYSDVI</sequence>